<evidence type="ECO:0000313" key="7">
    <source>
        <dbReference type="EMBL" id="CAL5224817.1"/>
    </source>
</evidence>
<dbReference type="Gene3D" id="3.30.930.10">
    <property type="entry name" value="Bira Bifunctional Protein, Domain 2"/>
    <property type="match status" value="1"/>
</dbReference>
<accession>A0ABP1G4Q9</accession>
<organism evidence="7 8">
    <name type="scientific">Coccomyxa viridis</name>
    <dbReference type="NCBI Taxonomy" id="1274662"/>
    <lineage>
        <taxon>Eukaryota</taxon>
        <taxon>Viridiplantae</taxon>
        <taxon>Chlorophyta</taxon>
        <taxon>core chlorophytes</taxon>
        <taxon>Trebouxiophyceae</taxon>
        <taxon>Trebouxiophyceae incertae sedis</taxon>
        <taxon>Coccomyxaceae</taxon>
        <taxon>Coccomyxa</taxon>
    </lineage>
</organism>
<comment type="catalytic activity">
    <reaction evidence="5">
        <text>tRNA(His) + L-histidine + ATP = L-histidyl-tRNA(His) + AMP + diphosphate + H(+)</text>
        <dbReference type="Rhea" id="RHEA:17313"/>
        <dbReference type="Rhea" id="RHEA-COMP:9665"/>
        <dbReference type="Rhea" id="RHEA-COMP:9689"/>
        <dbReference type="ChEBI" id="CHEBI:15378"/>
        <dbReference type="ChEBI" id="CHEBI:30616"/>
        <dbReference type="ChEBI" id="CHEBI:33019"/>
        <dbReference type="ChEBI" id="CHEBI:57595"/>
        <dbReference type="ChEBI" id="CHEBI:78442"/>
        <dbReference type="ChEBI" id="CHEBI:78527"/>
        <dbReference type="ChEBI" id="CHEBI:456215"/>
        <dbReference type="EC" id="6.1.1.21"/>
    </reaction>
</comment>
<dbReference type="CDD" id="cd00773">
    <property type="entry name" value="HisRS-like_core"/>
    <property type="match status" value="1"/>
</dbReference>
<evidence type="ECO:0000259" key="6">
    <source>
        <dbReference type="PROSITE" id="PS50862"/>
    </source>
</evidence>
<dbReference type="InterPro" id="IPR045864">
    <property type="entry name" value="aa-tRNA-synth_II/BPL/LPL"/>
</dbReference>
<dbReference type="SUPFAM" id="SSF55681">
    <property type="entry name" value="Class II aaRS and biotin synthetases"/>
    <property type="match status" value="1"/>
</dbReference>
<dbReference type="SUPFAM" id="SSF52954">
    <property type="entry name" value="Class II aaRS ABD-related"/>
    <property type="match status" value="1"/>
</dbReference>
<dbReference type="InterPro" id="IPR015807">
    <property type="entry name" value="His-tRNA-ligase"/>
</dbReference>
<dbReference type="Gene3D" id="3.40.50.800">
    <property type="entry name" value="Anticodon-binding domain"/>
    <property type="match status" value="1"/>
</dbReference>
<protein>
    <recommendedName>
        <fullName evidence="2">histidine--tRNA ligase</fullName>
        <ecNumber evidence="2">6.1.1.21</ecNumber>
    </recommendedName>
    <alternativeName>
        <fullName evidence="4">Histidyl-tRNA synthetase</fullName>
    </alternativeName>
</protein>
<dbReference type="InterPro" id="IPR004154">
    <property type="entry name" value="Anticodon-bd"/>
</dbReference>
<keyword evidence="8" id="KW-1185">Reference proteome</keyword>
<dbReference type="PIRSF" id="PIRSF001549">
    <property type="entry name" value="His-tRNA_synth"/>
    <property type="match status" value="1"/>
</dbReference>
<dbReference type="InterPro" id="IPR006195">
    <property type="entry name" value="aa-tRNA-synth_II"/>
</dbReference>
<dbReference type="EC" id="6.1.1.21" evidence="2"/>
<evidence type="ECO:0000256" key="1">
    <source>
        <dbReference type="ARBA" id="ARBA00008226"/>
    </source>
</evidence>
<evidence type="ECO:0000313" key="8">
    <source>
        <dbReference type="Proteomes" id="UP001497392"/>
    </source>
</evidence>
<gene>
    <name evidence="7" type="primary">g7566</name>
    <name evidence="7" type="ORF">VP750_LOCUS6476</name>
</gene>
<comment type="similarity">
    <text evidence="1">Belongs to the class-II aminoacyl-tRNA synthetase family.</text>
</comment>
<dbReference type="Pfam" id="PF13393">
    <property type="entry name" value="tRNA-synt_His"/>
    <property type="match status" value="1"/>
</dbReference>
<name>A0ABP1G4Q9_9CHLO</name>
<dbReference type="PANTHER" id="PTHR43707:SF1">
    <property type="entry name" value="HISTIDINE--TRNA LIGASE, MITOCHONDRIAL-RELATED"/>
    <property type="match status" value="1"/>
</dbReference>
<evidence type="ECO:0000256" key="3">
    <source>
        <dbReference type="ARBA" id="ARBA00022741"/>
    </source>
</evidence>
<dbReference type="Pfam" id="PF03129">
    <property type="entry name" value="HGTP_anticodon"/>
    <property type="match status" value="1"/>
</dbReference>
<dbReference type="Proteomes" id="UP001497392">
    <property type="component" value="Unassembled WGS sequence"/>
</dbReference>
<dbReference type="InterPro" id="IPR004516">
    <property type="entry name" value="HisRS/HisZ"/>
</dbReference>
<evidence type="ECO:0000256" key="4">
    <source>
        <dbReference type="ARBA" id="ARBA00030619"/>
    </source>
</evidence>
<sequence>MLALRAPLTPYALARRALRTALQREWCRNSRALTIIAATTAPEQTGTQDRKVGVSKAQDSKGALIETQPVRGTRDFAPDDYRLRQWLFGEFEAVSRLFGFEQFETPVLESEELFVRKAGEEITQQLYNFEDKGGRRVALRPELTPSLARLILAQGAGLPLPAKWFSIGQCWRYERTTRGRRREHFQWNMDIVGVPGVAAEAELLAAIALFLERLGMSAQDIVIKVSSRKVLQAILERFGVPEDAVGPVSVIVDKMEKIPLEKVEEELTELGLSKEAMDGIVAATRIGTLEELQQLLGEGNEASQELQELFSIAEGYGIAEYLQLDTSCVRGLAYYTGVVFEGRDRAGQLRAIFGGGRYDRLLSTFGGQAQPCAGFGFGDCVILELLQDKGLVPELPHKVEDLVMVLDEQLRSKAAQIAQRLRKAGRRVDLVLESKKMKWVFKQAERCGAERLIIVAPDEWERGMVRVKDLAAREEQDVAVDALLEAQ</sequence>
<reference evidence="7 8" key="1">
    <citation type="submission" date="2024-06" db="EMBL/GenBank/DDBJ databases">
        <authorList>
            <person name="Kraege A."/>
            <person name="Thomma B."/>
        </authorList>
    </citation>
    <scope>NUCLEOTIDE SEQUENCE [LARGE SCALE GENOMIC DNA]</scope>
</reference>
<keyword evidence="3" id="KW-0547">Nucleotide-binding</keyword>
<dbReference type="HAMAP" id="MF_00127">
    <property type="entry name" value="His_tRNA_synth"/>
    <property type="match status" value="1"/>
</dbReference>
<dbReference type="InterPro" id="IPR041715">
    <property type="entry name" value="HisRS-like_core"/>
</dbReference>
<dbReference type="InterPro" id="IPR036621">
    <property type="entry name" value="Anticodon-bd_dom_sf"/>
</dbReference>
<proteinExistence type="inferred from homology"/>
<dbReference type="PROSITE" id="PS50862">
    <property type="entry name" value="AA_TRNA_LIGASE_II"/>
    <property type="match status" value="1"/>
</dbReference>
<comment type="caution">
    <text evidence="7">The sequence shown here is derived from an EMBL/GenBank/DDBJ whole genome shotgun (WGS) entry which is preliminary data.</text>
</comment>
<dbReference type="PANTHER" id="PTHR43707">
    <property type="entry name" value="HISTIDYL-TRNA SYNTHETASE"/>
    <property type="match status" value="1"/>
</dbReference>
<evidence type="ECO:0000256" key="2">
    <source>
        <dbReference type="ARBA" id="ARBA00012815"/>
    </source>
</evidence>
<dbReference type="EMBL" id="CAXHTA020000011">
    <property type="protein sequence ID" value="CAL5224817.1"/>
    <property type="molecule type" value="Genomic_DNA"/>
</dbReference>
<evidence type="ECO:0000256" key="5">
    <source>
        <dbReference type="ARBA" id="ARBA00047639"/>
    </source>
</evidence>
<feature type="domain" description="Aminoacyl-transfer RNA synthetases class-II family profile" evidence="6">
    <location>
        <begin position="71"/>
        <end position="430"/>
    </location>
</feature>
<dbReference type="NCBIfam" id="TIGR00442">
    <property type="entry name" value="hisS"/>
    <property type="match status" value="1"/>
</dbReference>